<dbReference type="AlphaFoldDB" id="A0A4R1B9I7"/>
<evidence type="ECO:0000313" key="2">
    <source>
        <dbReference type="Proteomes" id="UP000295334"/>
    </source>
</evidence>
<accession>A0A4R1B9I7</accession>
<comment type="caution">
    <text evidence="1">The sequence shown here is derived from an EMBL/GenBank/DDBJ whole genome shotgun (WGS) entry which is preliminary data.</text>
</comment>
<organism evidence="1 2">
    <name type="scientific">Flaviaesturariibacter flavus</name>
    <dbReference type="NCBI Taxonomy" id="2502780"/>
    <lineage>
        <taxon>Bacteria</taxon>
        <taxon>Pseudomonadati</taxon>
        <taxon>Bacteroidota</taxon>
        <taxon>Chitinophagia</taxon>
        <taxon>Chitinophagales</taxon>
        <taxon>Chitinophagaceae</taxon>
        <taxon>Flaviaestuariibacter</taxon>
    </lineage>
</organism>
<reference evidence="1 2" key="1">
    <citation type="submission" date="2019-03" db="EMBL/GenBank/DDBJ databases">
        <authorList>
            <person name="Kim M.K.M."/>
        </authorList>
    </citation>
    <scope>NUCLEOTIDE SEQUENCE [LARGE SCALE GENOMIC DNA]</scope>
    <source>
        <strain evidence="1 2">17J68-12</strain>
    </source>
</reference>
<keyword evidence="2" id="KW-1185">Reference proteome</keyword>
<evidence type="ECO:0000313" key="1">
    <source>
        <dbReference type="EMBL" id="TCJ13580.1"/>
    </source>
</evidence>
<proteinExistence type="predicted"/>
<dbReference type="RefSeq" id="WP_131449781.1">
    <property type="nucleotide sequence ID" value="NZ_SJZI01000044.1"/>
</dbReference>
<protein>
    <submittedName>
        <fullName evidence="1">Uncharacterized protein</fullName>
    </submittedName>
</protein>
<sequence>MKKIQLFLSNPFDHPRITTLRLVRFAQNAAEALRGEFPALATAIDNRVEAVLQTLGAVAFHKSDGKDRTRAVNDWLRDLRDFMRDNEDALSVALGGRKSAGFTALLPQGVSEFTNLTKTKAPETLKRIKKAVDIHSRSLPDTLRNGLNNFVTGWDGLRADQQSTLETLDAERNVRDSARLELEWTLIDALHDVAKAYKKEPEKGERFFEESLLRGVTRRKKKEEGVTVNG</sequence>
<dbReference type="EMBL" id="SJZI01000044">
    <property type="protein sequence ID" value="TCJ13580.1"/>
    <property type="molecule type" value="Genomic_DNA"/>
</dbReference>
<name>A0A4R1B9I7_9BACT</name>
<gene>
    <name evidence="1" type="ORF">EPD60_12340</name>
</gene>
<dbReference type="Proteomes" id="UP000295334">
    <property type="component" value="Unassembled WGS sequence"/>
</dbReference>
<dbReference type="OrthoDB" id="9834916at2"/>